<feature type="compositionally biased region" description="Basic and acidic residues" evidence="1">
    <location>
        <begin position="607"/>
        <end position="623"/>
    </location>
</feature>
<protein>
    <recommendedName>
        <fullName evidence="5">ASST-domain-containing protein</fullName>
    </recommendedName>
</protein>
<dbReference type="OrthoDB" id="5427350at2759"/>
<name>A0A9W9LEH8_9EURO</name>
<proteinExistence type="predicted"/>
<evidence type="ECO:0008006" key="5">
    <source>
        <dbReference type="Google" id="ProtNLM"/>
    </source>
</evidence>
<accession>A0A9W9LEH8</accession>
<feature type="transmembrane region" description="Helical" evidence="2">
    <location>
        <begin position="29"/>
        <end position="48"/>
    </location>
</feature>
<dbReference type="AlphaFoldDB" id="A0A9W9LEH8"/>
<sequence>MFLRASSASLRLSSWLGRRDRPKTDPRRLIPAIVGVIGGCVLFYLFALPQLIKFRFRSGLSWYDLGLYGFGPSQGYFSFDEESPVVEISPSGAQCDPRYTFLAPRGDSVAHPGPMILDAHGGLVWMKYNWGTTQDFRVQQYKGQDYVTFWQGDEEDGHGRGSWYMVGPILRFSRPRRRLIIDILWQLDSTYTTKFIVSPVGALDGDLHEFHITVNDTALVTIYEPIPADLTSVGGPELGWLYEGVFQEIDISTGQLLFEWRSSQFFSPNSSYEPLDDRGYERTRGYDYFHMNSVDKNDQGHYLVSGRHTHSVTCIDGSTGELLWTLGGKDNEFSDASNGAATQFEWQHDARWHGPNQITLFNNAANGDYDLNKTSYGALIELDIPARRATLRTSYNHPQELMATSQGNLQVLDTGNVLVGWGHSAAYTEFSHKGDVLCDVHFGASAYYSFGRIVSYRVYKGSWLGTPNTLPDAAIAGDSVFVSWNGATEVASWQLEAWDGIGLENMTFAMTDRVDRTGFETEIPLPPDITSYFRVCAVNADGDILGTTDILKRSSQSSRRNFLTIHWGVLLIAIFASGCLVGGLYCAVHRHSRRRRSDANGPYQLIAHKDDDENDTEHARLPI</sequence>
<dbReference type="Proteomes" id="UP001149163">
    <property type="component" value="Unassembled WGS sequence"/>
</dbReference>
<dbReference type="PANTHER" id="PTHR35340:SF5">
    <property type="entry name" value="ASST-DOMAIN-CONTAINING PROTEIN"/>
    <property type="match status" value="1"/>
</dbReference>
<organism evidence="3 4">
    <name type="scientific">Penicillium canariense</name>
    <dbReference type="NCBI Taxonomy" id="189055"/>
    <lineage>
        <taxon>Eukaryota</taxon>
        <taxon>Fungi</taxon>
        <taxon>Dikarya</taxon>
        <taxon>Ascomycota</taxon>
        <taxon>Pezizomycotina</taxon>
        <taxon>Eurotiomycetes</taxon>
        <taxon>Eurotiomycetidae</taxon>
        <taxon>Eurotiales</taxon>
        <taxon>Aspergillaceae</taxon>
        <taxon>Penicillium</taxon>
    </lineage>
</organism>
<keyword evidence="2" id="KW-1133">Transmembrane helix</keyword>
<feature type="region of interest" description="Disordered" evidence="1">
    <location>
        <begin position="600"/>
        <end position="623"/>
    </location>
</feature>
<keyword evidence="2" id="KW-0472">Membrane</keyword>
<dbReference type="InterPro" id="IPR053143">
    <property type="entry name" value="Arylsulfate_ST"/>
</dbReference>
<dbReference type="InterPro" id="IPR039535">
    <property type="entry name" value="ASST-like"/>
</dbReference>
<feature type="transmembrane region" description="Helical" evidence="2">
    <location>
        <begin position="565"/>
        <end position="588"/>
    </location>
</feature>
<dbReference type="GeneID" id="81431864"/>
<keyword evidence="2" id="KW-0812">Transmembrane</keyword>
<evidence type="ECO:0000313" key="4">
    <source>
        <dbReference type="Proteomes" id="UP001149163"/>
    </source>
</evidence>
<reference evidence="3" key="2">
    <citation type="journal article" date="2023" name="IMA Fungus">
        <title>Comparative genomic study of the Penicillium genus elucidates a diverse pangenome and 15 lateral gene transfer events.</title>
        <authorList>
            <person name="Petersen C."/>
            <person name="Sorensen T."/>
            <person name="Nielsen M.R."/>
            <person name="Sondergaard T.E."/>
            <person name="Sorensen J.L."/>
            <person name="Fitzpatrick D.A."/>
            <person name="Frisvad J.C."/>
            <person name="Nielsen K.L."/>
        </authorList>
    </citation>
    <scope>NUCLEOTIDE SEQUENCE</scope>
    <source>
        <strain evidence="3">IBT 26290</strain>
    </source>
</reference>
<comment type="caution">
    <text evidence="3">The sequence shown here is derived from an EMBL/GenBank/DDBJ whole genome shotgun (WGS) entry which is preliminary data.</text>
</comment>
<dbReference type="EMBL" id="JAPQKN010000008">
    <property type="protein sequence ID" value="KAJ5151312.1"/>
    <property type="molecule type" value="Genomic_DNA"/>
</dbReference>
<reference evidence="3" key="1">
    <citation type="submission" date="2022-11" db="EMBL/GenBank/DDBJ databases">
        <authorList>
            <person name="Petersen C."/>
        </authorList>
    </citation>
    <scope>NUCLEOTIDE SEQUENCE</scope>
    <source>
        <strain evidence="3">IBT 26290</strain>
    </source>
</reference>
<evidence type="ECO:0000256" key="1">
    <source>
        <dbReference type="SAM" id="MobiDB-lite"/>
    </source>
</evidence>
<dbReference type="PANTHER" id="PTHR35340">
    <property type="entry name" value="PQQ ENZYME REPEAT PROTEIN-RELATED"/>
    <property type="match status" value="1"/>
</dbReference>
<gene>
    <name evidence="3" type="ORF">N7482_010564</name>
</gene>
<evidence type="ECO:0000313" key="3">
    <source>
        <dbReference type="EMBL" id="KAJ5151312.1"/>
    </source>
</evidence>
<evidence type="ECO:0000256" key="2">
    <source>
        <dbReference type="SAM" id="Phobius"/>
    </source>
</evidence>
<keyword evidence="4" id="KW-1185">Reference proteome</keyword>
<dbReference type="Pfam" id="PF14269">
    <property type="entry name" value="Arylsulfotran_2"/>
    <property type="match status" value="1"/>
</dbReference>
<dbReference type="RefSeq" id="XP_056538645.1">
    <property type="nucleotide sequence ID" value="XM_056692688.1"/>
</dbReference>